<dbReference type="HOGENOM" id="CLU_214875_0_0_7"/>
<evidence type="ECO:0000256" key="1">
    <source>
        <dbReference type="SAM" id="Phobius"/>
    </source>
</evidence>
<dbReference type="RefSeq" id="WP_006656523.1">
    <property type="nucleotide sequence ID" value="NZ_CM000776.2"/>
</dbReference>
<dbReference type="STRING" id="537970.HCAN_1469"/>
<organism evidence="2 3">
    <name type="scientific">Helicobacter canadensis MIT 98-5491</name>
    <dbReference type="NCBI Taxonomy" id="537970"/>
    <lineage>
        <taxon>Bacteria</taxon>
        <taxon>Pseudomonadati</taxon>
        <taxon>Campylobacterota</taxon>
        <taxon>Epsilonproteobacteria</taxon>
        <taxon>Campylobacterales</taxon>
        <taxon>Helicobacteraceae</taxon>
        <taxon>Helicobacter</taxon>
    </lineage>
</organism>
<gene>
    <name evidence="2" type="ORF">HCAN_1469</name>
</gene>
<evidence type="ECO:0000313" key="3">
    <source>
        <dbReference type="Proteomes" id="UP000007032"/>
    </source>
</evidence>
<reference evidence="2 3" key="1">
    <citation type="journal article" date="2009" name="J. Bacteriol.">
        <title>Genome sequence of the emerging pathogen Helicobacter canadensis.</title>
        <authorList>
            <person name="Loman N.J."/>
            <person name="Snyder L.A."/>
            <person name="Linton J.D."/>
            <person name="Langdon R."/>
            <person name="Lawson A.J."/>
            <person name="Weinstock G.M."/>
            <person name="Wren B.W."/>
            <person name="Pallen M.J."/>
        </authorList>
    </citation>
    <scope>NUCLEOTIDE SEQUENCE [LARGE SCALE GENOMIC DNA]</scope>
    <source>
        <strain evidence="2 3">MIT 98-5491</strain>
    </source>
</reference>
<keyword evidence="1" id="KW-0812">Transmembrane</keyword>
<keyword evidence="1" id="KW-1133">Transmembrane helix</keyword>
<feature type="transmembrane region" description="Helical" evidence="1">
    <location>
        <begin position="17"/>
        <end position="35"/>
    </location>
</feature>
<protein>
    <submittedName>
        <fullName evidence="2">Uncharacterized protein</fullName>
    </submittedName>
</protein>
<proteinExistence type="predicted"/>
<dbReference type="Proteomes" id="UP000007032">
    <property type="component" value="Chromosome"/>
</dbReference>
<keyword evidence="1" id="KW-0472">Membrane</keyword>
<name>C5ZYF6_9HELI</name>
<sequence length="41" mass="4965">MFEDFFDLSKPVGLDETWISIFVVVFLMWLGYRILKQKSKH</sequence>
<evidence type="ECO:0000313" key="2">
    <source>
        <dbReference type="EMBL" id="EES90174.1"/>
    </source>
</evidence>
<keyword evidence="3" id="KW-1185">Reference proteome</keyword>
<dbReference type="EMBL" id="CM000776">
    <property type="protein sequence ID" value="EES90174.1"/>
    <property type="molecule type" value="Genomic_DNA"/>
</dbReference>
<dbReference type="AlphaFoldDB" id="C5ZYF6"/>
<accession>C5ZYF6</accession>